<dbReference type="PANTHER" id="PTHR34987:SF5">
    <property type="entry name" value="ALPHA-RHAMNOSIDASE"/>
    <property type="match status" value="1"/>
</dbReference>
<dbReference type="InterPro" id="IPR012341">
    <property type="entry name" value="6hp_glycosidase-like_sf"/>
</dbReference>
<dbReference type="GO" id="GO:0003824">
    <property type="term" value="F:catalytic activity"/>
    <property type="evidence" value="ECO:0007669"/>
    <property type="project" value="UniProtKB-ARBA"/>
</dbReference>
<feature type="chain" id="PRO_5034712343" description="Alpha-L-rhamnosidase six-hairpin glycosidase domain-containing protein" evidence="1">
    <location>
        <begin position="21"/>
        <end position="745"/>
    </location>
</feature>
<evidence type="ECO:0000256" key="1">
    <source>
        <dbReference type="SAM" id="SignalP"/>
    </source>
</evidence>
<name>A0A8H3UN26_VENIN</name>
<dbReference type="Proteomes" id="UP000447873">
    <property type="component" value="Unassembled WGS sequence"/>
</dbReference>
<dbReference type="FunFam" id="1.50.10.10:FF:000052">
    <property type="entry name" value="Alpha-L-rhamnosidase B, putative"/>
    <property type="match status" value="1"/>
</dbReference>
<evidence type="ECO:0000313" key="3">
    <source>
        <dbReference type="EMBL" id="KAE9972276.1"/>
    </source>
</evidence>
<keyword evidence="1" id="KW-0732">Signal</keyword>
<sequence length="745" mass="81358">MTPRWKLVLIACATFTSVQGNIETPTCWRDTTCSGPVQPAFPGPWQTDIFAPPIRTVRPKKILSLSDGKAISQFPGPASLQRNGSALVFDFGIEVGGIVAVNYTSNGPASLGLAFSEAKNWIGEWSDTSNGKFKGPDGALYANITVSGKGRYVMPDKVMRGGFRYLTLFLITTENSTVTIDDIKTELSFQPTWSHLQAYQGYFHSSDELVNKIWYAGAYTLQTNAVPTNTGRQVPTLTYGWANNATLGPGDTIIVDGAKRDRAVWPGDMGVAVPAAFVSTGDLESVRNALQVMYDYQNKDGSFPEAGPPLLQQNSDTYHMWTMIGTHTYVLYTNDTDFLTRNWPKYEKALNFIYKKVGNSELLNVTGQRDWARWQTTGNSSEANMILYETLKTAAALATWAGSTLADPKLGYVYLRRANTLKDAINQHQFDSTHGAYRDNATSTTLYPQDANSMAILFNVSATTNMSIEISDRLKEYWTDIGPASPELPDNISPFITSFELQAHFAIGKAGRALDLLRRTWGWYINHPNGTGSTLIEGYRTDGTFGYRAERGYGNDPSYVSHSHGWSAGPTSALTNYIAGLTLTGRKGSTWRIAPQLGDLQYAEAGFTTGLGRFRVAWQRIDRAPSSSSNGSTATTTPPTFRDFAGYDVQIDTPLGTEGEVILPFLDEGVIPSISTYESSGAGSSGFHFVGDGKGGMKSFVSGGRKQFAVRQVFEGEVGDAPAGVSGVLRYMGTSRNLFSRDWGL</sequence>
<proteinExistence type="predicted"/>
<dbReference type="InterPro" id="IPR035396">
    <property type="entry name" value="Bac_rhamnosid6H"/>
</dbReference>
<evidence type="ECO:0000259" key="2">
    <source>
        <dbReference type="Pfam" id="PF17389"/>
    </source>
</evidence>
<comment type="caution">
    <text evidence="3">The sequence shown here is derived from an EMBL/GenBank/DDBJ whole genome shotgun (WGS) entry which is preliminary data.</text>
</comment>
<dbReference type="Gene3D" id="1.50.10.10">
    <property type="match status" value="1"/>
</dbReference>
<accession>A0A8H3UN26</accession>
<dbReference type="SUPFAM" id="SSF48208">
    <property type="entry name" value="Six-hairpin glycosidases"/>
    <property type="match status" value="1"/>
</dbReference>
<organism evidence="3 4">
    <name type="scientific">Venturia inaequalis</name>
    <name type="common">Apple scab fungus</name>
    <dbReference type="NCBI Taxonomy" id="5025"/>
    <lineage>
        <taxon>Eukaryota</taxon>
        <taxon>Fungi</taxon>
        <taxon>Dikarya</taxon>
        <taxon>Ascomycota</taxon>
        <taxon>Pezizomycotina</taxon>
        <taxon>Dothideomycetes</taxon>
        <taxon>Pleosporomycetidae</taxon>
        <taxon>Venturiales</taxon>
        <taxon>Venturiaceae</taxon>
        <taxon>Venturia</taxon>
    </lineage>
</organism>
<dbReference type="AlphaFoldDB" id="A0A8H3UN26"/>
<dbReference type="EMBL" id="WNWS01000274">
    <property type="protein sequence ID" value="KAE9972276.1"/>
    <property type="molecule type" value="Genomic_DNA"/>
</dbReference>
<protein>
    <recommendedName>
        <fullName evidence="2">Alpha-L-rhamnosidase six-hairpin glycosidase domain-containing protein</fullName>
    </recommendedName>
</protein>
<gene>
    <name evidence="3" type="ORF">EG328_005095</name>
</gene>
<dbReference type="PANTHER" id="PTHR34987">
    <property type="entry name" value="C, PUTATIVE (AFU_ORTHOLOGUE AFUA_3G02880)-RELATED"/>
    <property type="match status" value="1"/>
</dbReference>
<dbReference type="Pfam" id="PF17389">
    <property type="entry name" value="Bac_rhamnosid6H"/>
    <property type="match status" value="1"/>
</dbReference>
<dbReference type="GO" id="GO:0005975">
    <property type="term" value="P:carbohydrate metabolic process"/>
    <property type="evidence" value="ECO:0007669"/>
    <property type="project" value="InterPro"/>
</dbReference>
<evidence type="ECO:0000313" key="4">
    <source>
        <dbReference type="Proteomes" id="UP000447873"/>
    </source>
</evidence>
<reference evidence="3 4" key="1">
    <citation type="submission" date="2018-12" db="EMBL/GenBank/DDBJ databases">
        <title>Venturia inaequalis Genome Resource.</title>
        <authorList>
            <person name="Lichtner F.J."/>
        </authorList>
    </citation>
    <scope>NUCLEOTIDE SEQUENCE [LARGE SCALE GENOMIC DNA]</scope>
    <source>
        <strain evidence="3 4">120213</strain>
    </source>
</reference>
<dbReference type="Gene3D" id="2.60.420.10">
    <property type="entry name" value="Maltose phosphorylase, domain 3"/>
    <property type="match status" value="1"/>
</dbReference>
<dbReference type="InterPro" id="IPR008928">
    <property type="entry name" value="6-hairpin_glycosidase_sf"/>
</dbReference>
<feature type="domain" description="Alpha-L-rhamnosidase six-hairpin glycosidase" evidence="2">
    <location>
        <begin position="253"/>
        <end position="463"/>
    </location>
</feature>
<feature type="signal peptide" evidence="1">
    <location>
        <begin position="1"/>
        <end position="20"/>
    </location>
</feature>